<dbReference type="InterPro" id="IPR000877">
    <property type="entry name" value="Prot_inh_BBI"/>
</dbReference>
<gene>
    <name evidence="7" type="primary">ga09050</name>
    <name evidence="7" type="ORF">PR202_ga09050</name>
</gene>
<reference evidence="7" key="1">
    <citation type="journal article" date="2018" name="DNA Res.">
        <title>Multiple hybrid de novo genome assembly of finger millet, an orphan allotetraploid crop.</title>
        <authorList>
            <person name="Hatakeyama M."/>
            <person name="Aluri S."/>
            <person name="Balachadran M.T."/>
            <person name="Sivarajan S.R."/>
            <person name="Patrignani A."/>
            <person name="Gruter S."/>
            <person name="Poveda L."/>
            <person name="Shimizu-Inatsugi R."/>
            <person name="Baeten J."/>
            <person name="Francoijs K.J."/>
            <person name="Nataraja K.N."/>
            <person name="Reddy Y.A.N."/>
            <person name="Phadnis S."/>
            <person name="Ravikumar R.L."/>
            <person name="Schlapbach R."/>
            <person name="Sreeman S.M."/>
            <person name="Shimizu K.K."/>
        </authorList>
    </citation>
    <scope>NUCLEOTIDE SEQUENCE</scope>
</reference>
<comment type="similarity">
    <text evidence="1">Belongs to the Bowman-Birk serine protease inhibitor family.</text>
</comment>
<evidence type="ECO:0000256" key="2">
    <source>
        <dbReference type="ARBA" id="ARBA00022690"/>
    </source>
</evidence>
<evidence type="ECO:0000256" key="4">
    <source>
        <dbReference type="ARBA" id="ARBA00023157"/>
    </source>
</evidence>
<dbReference type="Gene3D" id="2.10.69.10">
    <property type="entry name" value="Cysteine Protease (Bromelain) Inhibitor, subunit H"/>
    <property type="match status" value="1"/>
</dbReference>
<dbReference type="SUPFAM" id="SSF57247">
    <property type="entry name" value="Bowman-Birk inhibitor, BBI"/>
    <property type="match status" value="1"/>
</dbReference>
<evidence type="ECO:0000313" key="8">
    <source>
        <dbReference type="Proteomes" id="UP001054889"/>
    </source>
</evidence>
<feature type="domain" description="Bowman-Birk serine protease inhibitors family" evidence="6">
    <location>
        <begin position="36"/>
        <end position="94"/>
    </location>
</feature>
<dbReference type="CDD" id="cd00023">
    <property type="entry name" value="BBI"/>
    <property type="match status" value="1"/>
</dbReference>
<keyword evidence="4" id="KW-1015">Disulfide bond</keyword>
<dbReference type="GO" id="GO:0005576">
    <property type="term" value="C:extracellular region"/>
    <property type="evidence" value="ECO:0007669"/>
    <property type="project" value="InterPro"/>
</dbReference>
<dbReference type="GO" id="GO:0004867">
    <property type="term" value="F:serine-type endopeptidase inhibitor activity"/>
    <property type="evidence" value="ECO:0007669"/>
    <property type="project" value="UniProtKB-KW"/>
</dbReference>
<reference evidence="7" key="2">
    <citation type="submission" date="2021-12" db="EMBL/GenBank/DDBJ databases">
        <title>Resequencing data analysis of finger millet.</title>
        <authorList>
            <person name="Hatakeyama M."/>
            <person name="Aluri S."/>
            <person name="Balachadran M.T."/>
            <person name="Sivarajan S.R."/>
            <person name="Poveda L."/>
            <person name="Shimizu-Inatsugi R."/>
            <person name="Schlapbach R."/>
            <person name="Sreeman S.M."/>
            <person name="Shimizu K.K."/>
        </authorList>
    </citation>
    <scope>NUCLEOTIDE SEQUENCE</scope>
</reference>
<dbReference type="InterPro" id="IPR035995">
    <property type="entry name" value="Bowman-Birk_prot_inh"/>
</dbReference>
<protein>
    <recommendedName>
        <fullName evidence="6">Bowman-Birk serine protease inhibitors family domain-containing protein</fullName>
    </recommendedName>
</protein>
<comment type="caution">
    <text evidence="7">The sequence shown here is derived from an EMBL/GenBank/DDBJ whole genome shotgun (WGS) entry which is preliminary data.</text>
</comment>
<evidence type="ECO:0000259" key="6">
    <source>
        <dbReference type="SMART" id="SM00269"/>
    </source>
</evidence>
<keyword evidence="5" id="KW-0732">Signal</keyword>
<feature type="chain" id="PRO_5043461701" description="Bowman-Birk serine protease inhibitors family domain-containing protein" evidence="5">
    <location>
        <begin position="26"/>
        <end position="98"/>
    </location>
</feature>
<organism evidence="7 8">
    <name type="scientific">Eleusine coracana subsp. coracana</name>
    <dbReference type="NCBI Taxonomy" id="191504"/>
    <lineage>
        <taxon>Eukaryota</taxon>
        <taxon>Viridiplantae</taxon>
        <taxon>Streptophyta</taxon>
        <taxon>Embryophyta</taxon>
        <taxon>Tracheophyta</taxon>
        <taxon>Spermatophyta</taxon>
        <taxon>Magnoliopsida</taxon>
        <taxon>Liliopsida</taxon>
        <taxon>Poales</taxon>
        <taxon>Poaceae</taxon>
        <taxon>PACMAD clade</taxon>
        <taxon>Chloridoideae</taxon>
        <taxon>Cynodonteae</taxon>
        <taxon>Eleusininae</taxon>
        <taxon>Eleusine</taxon>
    </lineage>
</organism>
<dbReference type="PANTHER" id="PTHR33479">
    <property type="entry name" value="BOWMAN-BIRK TYPE BRAN TRYPSIN INHIBITOR"/>
    <property type="match status" value="1"/>
</dbReference>
<feature type="signal peptide" evidence="5">
    <location>
        <begin position="1"/>
        <end position="25"/>
    </location>
</feature>
<evidence type="ECO:0000256" key="5">
    <source>
        <dbReference type="SAM" id="SignalP"/>
    </source>
</evidence>
<sequence>MKPQALFFVTLAVVAVLAALPHAESKGRPKPASWPCCDNCGVCNKKFPPECFCRDVSPRGCHPACKDCEKSSGEDGKPGFRCKDSITNFCQRRCTPAA</sequence>
<dbReference type="EMBL" id="BQKI01000004">
    <property type="protein sequence ID" value="GJM92570.1"/>
    <property type="molecule type" value="Genomic_DNA"/>
</dbReference>
<keyword evidence="3" id="KW-0722">Serine protease inhibitor</keyword>
<keyword evidence="2" id="KW-0646">Protease inhibitor</keyword>
<dbReference type="AlphaFoldDB" id="A0AAV5C3S4"/>
<dbReference type="Proteomes" id="UP001054889">
    <property type="component" value="Unassembled WGS sequence"/>
</dbReference>
<proteinExistence type="inferred from homology"/>
<dbReference type="PANTHER" id="PTHR33479:SF4">
    <property type="entry name" value="BOWMAN-BIRK TYPE TRYPSIN INHIBITOR"/>
    <property type="match status" value="1"/>
</dbReference>
<dbReference type="SMART" id="SM00269">
    <property type="entry name" value="BowB"/>
    <property type="match status" value="1"/>
</dbReference>
<name>A0AAV5C3S4_ELECO</name>
<accession>A0AAV5C3S4</accession>
<evidence type="ECO:0000256" key="1">
    <source>
        <dbReference type="ARBA" id="ARBA00008506"/>
    </source>
</evidence>
<keyword evidence="8" id="KW-1185">Reference proteome</keyword>
<evidence type="ECO:0000256" key="3">
    <source>
        <dbReference type="ARBA" id="ARBA00022900"/>
    </source>
</evidence>
<evidence type="ECO:0000313" key="7">
    <source>
        <dbReference type="EMBL" id="GJM92570.1"/>
    </source>
</evidence>